<comment type="similarity">
    <text evidence="1">Belongs to the FAX family.</text>
</comment>
<dbReference type="InterPro" id="IPR040079">
    <property type="entry name" value="Glutathione_S-Trfase"/>
</dbReference>
<gene>
    <name evidence="4" type="ORF">SUNI508_03354</name>
</gene>
<evidence type="ECO:0000313" key="4">
    <source>
        <dbReference type="EMBL" id="KAK9425214.1"/>
    </source>
</evidence>
<comment type="similarity">
    <text evidence="2">Belongs to the GST superfamily.</text>
</comment>
<dbReference type="InterPro" id="IPR050931">
    <property type="entry name" value="Mito_Protein_Transport_Metaxin"/>
</dbReference>
<comment type="caution">
    <text evidence="4">The sequence shown here is derived from an EMBL/GenBank/DDBJ whole genome shotgun (WGS) entry which is preliminary data.</text>
</comment>
<evidence type="ECO:0000256" key="1">
    <source>
        <dbReference type="ARBA" id="ARBA00006475"/>
    </source>
</evidence>
<organism evidence="4 5">
    <name type="scientific">Seiridium unicorne</name>
    <dbReference type="NCBI Taxonomy" id="138068"/>
    <lineage>
        <taxon>Eukaryota</taxon>
        <taxon>Fungi</taxon>
        <taxon>Dikarya</taxon>
        <taxon>Ascomycota</taxon>
        <taxon>Pezizomycotina</taxon>
        <taxon>Sordariomycetes</taxon>
        <taxon>Xylariomycetidae</taxon>
        <taxon>Amphisphaeriales</taxon>
        <taxon>Sporocadaceae</taxon>
        <taxon>Seiridium</taxon>
    </lineage>
</organism>
<dbReference type="InterPro" id="IPR012336">
    <property type="entry name" value="Thioredoxin-like_fold"/>
</dbReference>
<feature type="domain" description="Thioredoxin-like fold" evidence="3">
    <location>
        <begin position="27"/>
        <end position="135"/>
    </location>
</feature>
<dbReference type="SFLD" id="SFLDG01200">
    <property type="entry name" value="SUF1.1"/>
    <property type="match status" value="1"/>
</dbReference>
<proteinExistence type="inferred from homology"/>
<dbReference type="PANTHER" id="PTHR12289">
    <property type="entry name" value="METAXIN RELATED"/>
    <property type="match status" value="1"/>
</dbReference>
<dbReference type="Proteomes" id="UP001408356">
    <property type="component" value="Unassembled WGS sequence"/>
</dbReference>
<protein>
    <submittedName>
        <fullName evidence="4">Glutathione S-transferase</fullName>
    </submittedName>
</protein>
<keyword evidence="5" id="KW-1185">Reference proteome</keyword>
<dbReference type="SFLD" id="SFLDG01180">
    <property type="entry name" value="SUF1"/>
    <property type="match status" value="1"/>
</dbReference>
<dbReference type="SFLD" id="SFLDS00019">
    <property type="entry name" value="Glutathione_Transferase_(cytos"/>
    <property type="match status" value="1"/>
</dbReference>
<dbReference type="CDD" id="cd03193">
    <property type="entry name" value="GST_C_Metaxin"/>
    <property type="match status" value="1"/>
</dbReference>
<dbReference type="PANTHER" id="PTHR12289:SF41">
    <property type="entry name" value="FAILED AXON CONNECTIONS-RELATED"/>
    <property type="match status" value="1"/>
</dbReference>
<name>A0ABR2VED9_9PEZI</name>
<dbReference type="InterPro" id="IPR026928">
    <property type="entry name" value="FAX/IsoI-like"/>
</dbReference>
<evidence type="ECO:0000313" key="5">
    <source>
        <dbReference type="Proteomes" id="UP001408356"/>
    </source>
</evidence>
<evidence type="ECO:0000256" key="2">
    <source>
        <dbReference type="ARBA" id="ARBA00007409"/>
    </source>
</evidence>
<dbReference type="EMBL" id="JARVKF010000024">
    <property type="protein sequence ID" value="KAK9425214.1"/>
    <property type="molecule type" value="Genomic_DNA"/>
</dbReference>
<sequence>MSTTDDKQPGITIFRGWKDFGKHVWSPFVIKLEARLRFAGVKYAVDVGSPKTAPKGKIPYVECTSLPVAAAAAGPEGKVQLSDSTLIIKALSEWDVTPDINAVLSPAGRAKDMALRALLEDKLYFYHTWERWVLNYYTMRNHVFQALPYPVRILVGMLVYRSTVATLHGQGTGRYSAEEIAGFRQEIWESVNDLLVESRTKSTSDGAGSQEPFWVFGGEKPTEADATLFGFIVSVLVSTAGPDSQEVVRSFPVVLDYARKIQDKYFPDYESWSL</sequence>
<reference evidence="4 5" key="1">
    <citation type="journal article" date="2024" name="J. Plant Pathol.">
        <title>Sequence and assembly of the genome of Seiridium unicorne, isolate CBS 538.82, causal agent of cypress canker disease.</title>
        <authorList>
            <person name="Scali E."/>
            <person name="Rocca G.D."/>
            <person name="Danti R."/>
            <person name="Garbelotto M."/>
            <person name="Barberini S."/>
            <person name="Baroncelli R."/>
            <person name="Emiliani G."/>
        </authorList>
    </citation>
    <scope>NUCLEOTIDE SEQUENCE [LARGE SCALE GENOMIC DNA]</scope>
    <source>
        <strain evidence="4 5">BM-138-508</strain>
    </source>
</reference>
<evidence type="ECO:0000259" key="3">
    <source>
        <dbReference type="Pfam" id="PF17172"/>
    </source>
</evidence>
<dbReference type="Pfam" id="PF17172">
    <property type="entry name" value="GST_N_4"/>
    <property type="match status" value="1"/>
</dbReference>
<accession>A0ABR2VED9</accession>